<proteinExistence type="predicted"/>
<dbReference type="InParanoid" id="S8FE92"/>
<keyword evidence="2" id="KW-1185">Reference proteome</keyword>
<name>S8FE92_FOMSC</name>
<organism evidence="1 2">
    <name type="scientific">Fomitopsis schrenkii</name>
    <name type="common">Brown rot fungus</name>
    <dbReference type="NCBI Taxonomy" id="2126942"/>
    <lineage>
        <taxon>Eukaryota</taxon>
        <taxon>Fungi</taxon>
        <taxon>Dikarya</taxon>
        <taxon>Basidiomycota</taxon>
        <taxon>Agaricomycotina</taxon>
        <taxon>Agaricomycetes</taxon>
        <taxon>Polyporales</taxon>
        <taxon>Fomitopsis</taxon>
    </lineage>
</organism>
<dbReference type="EMBL" id="KE504153">
    <property type="protein sequence ID" value="EPS99810.1"/>
    <property type="molecule type" value="Genomic_DNA"/>
</dbReference>
<dbReference type="HOGENOM" id="CLU_3050326_0_0_1"/>
<accession>S8FE92</accession>
<dbReference type="Proteomes" id="UP000015241">
    <property type="component" value="Unassembled WGS sequence"/>
</dbReference>
<gene>
    <name evidence="1" type="ORF">FOMPIDRAFT_1024000</name>
</gene>
<dbReference type="AlphaFoldDB" id="S8FE92"/>
<evidence type="ECO:0000313" key="1">
    <source>
        <dbReference type="EMBL" id="EPS99810.1"/>
    </source>
</evidence>
<sequence>MGFAGYDTAFSDSGRARRYRRTVHLHGHSPVASQTNIQPALEDKFPSAESCLPT</sequence>
<evidence type="ECO:0000313" key="2">
    <source>
        <dbReference type="Proteomes" id="UP000015241"/>
    </source>
</evidence>
<reference evidence="1 2" key="1">
    <citation type="journal article" date="2012" name="Science">
        <title>The Paleozoic origin of enzymatic lignin decomposition reconstructed from 31 fungal genomes.</title>
        <authorList>
            <person name="Floudas D."/>
            <person name="Binder M."/>
            <person name="Riley R."/>
            <person name="Barry K."/>
            <person name="Blanchette R.A."/>
            <person name="Henrissat B."/>
            <person name="Martinez A.T."/>
            <person name="Otillar R."/>
            <person name="Spatafora J.W."/>
            <person name="Yadav J.S."/>
            <person name="Aerts A."/>
            <person name="Benoit I."/>
            <person name="Boyd A."/>
            <person name="Carlson A."/>
            <person name="Copeland A."/>
            <person name="Coutinho P.M."/>
            <person name="de Vries R.P."/>
            <person name="Ferreira P."/>
            <person name="Findley K."/>
            <person name="Foster B."/>
            <person name="Gaskell J."/>
            <person name="Glotzer D."/>
            <person name="Gorecki P."/>
            <person name="Heitman J."/>
            <person name="Hesse C."/>
            <person name="Hori C."/>
            <person name="Igarashi K."/>
            <person name="Jurgens J.A."/>
            <person name="Kallen N."/>
            <person name="Kersten P."/>
            <person name="Kohler A."/>
            <person name="Kuees U."/>
            <person name="Kumar T.K.A."/>
            <person name="Kuo A."/>
            <person name="LaButti K."/>
            <person name="Larrondo L.F."/>
            <person name="Lindquist E."/>
            <person name="Ling A."/>
            <person name="Lombard V."/>
            <person name="Lucas S."/>
            <person name="Lundell T."/>
            <person name="Martin R."/>
            <person name="McLaughlin D.J."/>
            <person name="Morgenstern I."/>
            <person name="Morin E."/>
            <person name="Murat C."/>
            <person name="Nagy L.G."/>
            <person name="Nolan M."/>
            <person name="Ohm R.A."/>
            <person name="Patyshakuliyeva A."/>
            <person name="Rokas A."/>
            <person name="Ruiz-Duenas F.J."/>
            <person name="Sabat G."/>
            <person name="Salamov A."/>
            <person name="Samejima M."/>
            <person name="Schmutz J."/>
            <person name="Slot J.C."/>
            <person name="St John F."/>
            <person name="Stenlid J."/>
            <person name="Sun H."/>
            <person name="Sun S."/>
            <person name="Syed K."/>
            <person name="Tsang A."/>
            <person name="Wiebenga A."/>
            <person name="Young D."/>
            <person name="Pisabarro A."/>
            <person name="Eastwood D.C."/>
            <person name="Martin F."/>
            <person name="Cullen D."/>
            <person name="Grigoriev I.V."/>
            <person name="Hibbett D.S."/>
        </authorList>
    </citation>
    <scope>NUCLEOTIDE SEQUENCE</scope>
    <source>
        <strain evidence="2">FP-58527</strain>
    </source>
</reference>
<protein>
    <submittedName>
        <fullName evidence="1">Uncharacterized protein</fullName>
    </submittedName>
</protein>